<dbReference type="KEGG" id="eva:EIB75_04755"/>
<dbReference type="EMBL" id="CP034160">
    <property type="protein sequence ID" value="AZI54599.1"/>
    <property type="molecule type" value="Genomic_DNA"/>
</dbReference>
<accession>A0A3G8ZAZ1</accession>
<dbReference type="Proteomes" id="UP000272316">
    <property type="component" value="Chromosome"/>
</dbReference>
<evidence type="ECO:0000256" key="1">
    <source>
        <dbReference type="SAM" id="SignalP"/>
    </source>
</evidence>
<dbReference type="PROSITE" id="PS51257">
    <property type="entry name" value="PROKAR_LIPOPROTEIN"/>
    <property type="match status" value="1"/>
</dbReference>
<dbReference type="RefSeq" id="WP_124985900.1">
    <property type="nucleotide sequence ID" value="NZ_CP034160.1"/>
</dbReference>
<keyword evidence="1" id="KW-0732">Signal</keyword>
<evidence type="ECO:0000313" key="2">
    <source>
        <dbReference type="EMBL" id="AZI54599.1"/>
    </source>
</evidence>
<evidence type="ECO:0008006" key="4">
    <source>
        <dbReference type="Google" id="ProtNLM"/>
    </source>
</evidence>
<feature type="signal peptide" evidence="1">
    <location>
        <begin position="1"/>
        <end position="21"/>
    </location>
</feature>
<dbReference type="AlphaFoldDB" id="A0A3G8ZAZ1"/>
<reference evidence="3" key="1">
    <citation type="submission" date="2018-11" db="EMBL/GenBank/DDBJ databases">
        <title>Proposal to divide the Flavobacteriaceae and reorganize its genera based on Amino Acid Identity values calculated from whole genome sequences.</title>
        <authorList>
            <person name="Nicholson A.C."/>
            <person name="Gulvik C.A."/>
            <person name="Whitney A.M."/>
            <person name="Sheth M."/>
            <person name="Batra D."/>
            <person name="Pryor J."/>
            <person name="Bernardet J.-F."/>
            <person name="Hugo C."/>
            <person name="Kampfer P."/>
            <person name="Newman J.D."/>
            <person name="McQuiston J.R."/>
        </authorList>
    </citation>
    <scope>NUCLEOTIDE SEQUENCE [LARGE SCALE GENOMIC DNA]</scope>
    <source>
        <strain evidence="3">H6466</strain>
    </source>
</reference>
<organism evidence="2 3">
    <name type="scientific">Epilithonimonas vandammei</name>
    <dbReference type="NCBI Taxonomy" id="2487072"/>
    <lineage>
        <taxon>Bacteria</taxon>
        <taxon>Pseudomonadati</taxon>
        <taxon>Bacteroidota</taxon>
        <taxon>Flavobacteriia</taxon>
        <taxon>Flavobacteriales</taxon>
        <taxon>Weeksellaceae</taxon>
        <taxon>Chryseobacterium group</taxon>
        <taxon>Epilithonimonas</taxon>
    </lineage>
</organism>
<evidence type="ECO:0000313" key="3">
    <source>
        <dbReference type="Proteomes" id="UP000272316"/>
    </source>
</evidence>
<sequence length="137" mass="15213">MKAIKILLILFSVILIVSCNRDNNEESVQNPDVLTGTYTLRHFSPGFGPQETYNPNDIIWQFLPGKSLKVIVNTTTIPTNSQMPYTTSTTATYTLTENNKVTIKEVVYDISFIDGKLILNADASADGKLISLTKIEI</sequence>
<proteinExistence type="predicted"/>
<gene>
    <name evidence="2" type="ORF">EIB75_04755</name>
</gene>
<feature type="chain" id="PRO_5018037806" description="Lipocalin-like domain-containing protein" evidence="1">
    <location>
        <begin position="22"/>
        <end position="137"/>
    </location>
</feature>
<protein>
    <recommendedName>
        <fullName evidence="4">Lipocalin-like domain-containing protein</fullName>
    </recommendedName>
</protein>
<name>A0A3G8ZAZ1_9FLAO</name>